<dbReference type="OrthoDB" id="2556833at2759"/>
<dbReference type="HOGENOM" id="CLU_612806_0_0_1"/>
<evidence type="ECO:0000313" key="2">
    <source>
        <dbReference type="EMBL" id="CCF54191.1"/>
    </source>
</evidence>
<gene>
    <name evidence="2" type="ORF">UHOR_00692</name>
</gene>
<name>I2G4U8_USTHO</name>
<dbReference type="AlphaFoldDB" id="I2G4U8"/>
<feature type="compositionally biased region" description="Pro residues" evidence="1">
    <location>
        <begin position="74"/>
        <end position="83"/>
    </location>
</feature>
<accession>I2G4U8</accession>
<dbReference type="Proteomes" id="UP000006174">
    <property type="component" value="Unassembled WGS sequence"/>
</dbReference>
<dbReference type="EMBL" id="CAGI01000189">
    <property type="protein sequence ID" value="CCF54191.1"/>
    <property type="molecule type" value="Genomic_DNA"/>
</dbReference>
<feature type="region of interest" description="Disordered" evidence="1">
    <location>
        <begin position="38"/>
        <end position="99"/>
    </location>
</feature>
<reference evidence="2 3" key="1">
    <citation type="journal article" date="2012" name="Plant Cell">
        <title>Genome comparison of barley and maize smut fungi reveals targeted loss of RNA silencing components and species-specific presence of transposable elements.</title>
        <authorList>
            <person name="Laurie J.D."/>
            <person name="Ali S."/>
            <person name="Linning R."/>
            <person name="Mannhaupt G."/>
            <person name="Wong P."/>
            <person name="Gueldener U."/>
            <person name="Muensterkoetter M."/>
            <person name="Moore R."/>
            <person name="Kahmann R."/>
            <person name="Bakkeren G."/>
            <person name="Schirawski J."/>
        </authorList>
    </citation>
    <scope>NUCLEOTIDE SEQUENCE [LARGE SCALE GENOMIC DNA]</scope>
    <source>
        <strain evidence="3">Uh4875-4</strain>
    </source>
</reference>
<evidence type="ECO:0000313" key="3">
    <source>
        <dbReference type="Proteomes" id="UP000006174"/>
    </source>
</evidence>
<dbReference type="eggNOG" id="ENOG502RE8A">
    <property type="taxonomic scope" value="Eukaryota"/>
</dbReference>
<evidence type="ECO:0000256" key="1">
    <source>
        <dbReference type="SAM" id="MobiDB-lite"/>
    </source>
</evidence>
<feature type="compositionally biased region" description="Polar residues" evidence="1">
    <location>
        <begin position="52"/>
        <end position="65"/>
    </location>
</feature>
<organism evidence="2 3">
    <name type="scientific">Ustilago hordei</name>
    <name type="common">Barley covered smut fungus</name>
    <dbReference type="NCBI Taxonomy" id="120017"/>
    <lineage>
        <taxon>Eukaryota</taxon>
        <taxon>Fungi</taxon>
        <taxon>Dikarya</taxon>
        <taxon>Basidiomycota</taxon>
        <taxon>Ustilaginomycotina</taxon>
        <taxon>Ustilaginomycetes</taxon>
        <taxon>Ustilaginales</taxon>
        <taxon>Ustilaginaceae</taxon>
        <taxon>Ustilago</taxon>
    </lineage>
</organism>
<sequence>MDLLSSEPGKTLHRVPHASTSSDTSFVAFIMQIISTSDRKSDSSPCGIVTPVQPSHQLPSDSTSPLGVLIDNSKPPPRPPRAFRPPKQDSAPSPTRTHRRLALPSRHYCYDPFSGFEVPDSSIDSTLSRSRADSIDLDPDMYEVIAKQHKAGSTYPIQTVESYDNDDFAKPLAWLVLDNDTATYDTSLSALDASSLHQIPKCPPRRAKGALTASTSYASLVSAFSTSSKTIDASENDKLRTQPRASSFMASKMFITSALRKLSVNASSLSGISSQDSNLTMRSLWKRRTSQSFVSQPSALASSVSVTHGSDDSDSDSELEAVIPKMAFDATLPSTSAASSPRSTVSVLRQMTDKAGKEDVTTLPIATEPIPESVRQGHLSLPFYHRGLRKKMYPPRVRYEVFPATTKPPVRWQSPPASLSPRLFAATHLPSSSGPRPAFDGSRSRLL</sequence>
<feature type="region of interest" description="Disordered" evidence="1">
    <location>
        <begin position="423"/>
        <end position="447"/>
    </location>
</feature>
<proteinExistence type="predicted"/>
<comment type="caution">
    <text evidence="2">The sequence shown here is derived from an EMBL/GenBank/DDBJ whole genome shotgun (WGS) entry which is preliminary data.</text>
</comment>
<protein>
    <submittedName>
        <fullName evidence="2">Uncharacterized protein</fullName>
    </submittedName>
</protein>
<keyword evidence="3" id="KW-1185">Reference proteome</keyword>